<feature type="coiled-coil region" evidence="1">
    <location>
        <begin position="90"/>
        <end position="139"/>
    </location>
</feature>
<comment type="caution">
    <text evidence="3">The sequence shown here is derived from an EMBL/GenBank/DDBJ whole genome shotgun (WGS) entry which is preliminary data.</text>
</comment>
<evidence type="ECO:0000313" key="4">
    <source>
        <dbReference type="Proteomes" id="UP001165289"/>
    </source>
</evidence>
<evidence type="ECO:0000313" key="3">
    <source>
        <dbReference type="EMBL" id="KAI6657185.1"/>
    </source>
</evidence>
<reference evidence="3 4" key="1">
    <citation type="journal article" date="2023" name="BMC Biol.">
        <title>The compact genome of the sponge Oopsacas minuta (Hexactinellida) is lacking key metazoan core genes.</title>
        <authorList>
            <person name="Santini S."/>
            <person name="Schenkelaars Q."/>
            <person name="Jourda C."/>
            <person name="Duchesne M."/>
            <person name="Belahbib H."/>
            <person name="Rocher C."/>
            <person name="Selva M."/>
            <person name="Riesgo A."/>
            <person name="Vervoort M."/>
            <person name="Leys S.P."/>
            <person name="Kodjabachian L."/>
            <person name="Le Bivic A."/>
            <person name="Borchiellini C."/>
            <person name="Claverie J.M."/>
            <person name="Renard E."/>
        </authorList>
    </citation>
    <scope>NUCLEOTIDE SEQUENCE [LARGE SCALE GENOMIC DNA]</scope>
    <source>
        <strain evidence="3">SPO-2</strain>
    </source>
</reference>
<evidence type="ECO:0000256" key="2">
    <source>
        <dbReference type="SAM" id="MobiDB-lite"/>
    </source>
</evidence>
<organism evidence="3 4">
    <name type="scientific">Oopsacas minuta</name>
    <dbReference type="NCBI Taxonomy" id="111878"/>
    <lineage>
        <taxon>Eukaryota</taxon>
        <taxon>Metazoa</taxon>
        <taxon>Porifera</taxon>
        <taxon>Hexactinellida</taxon>
        <taxon>Hexasterophora</taxon>
        <taxon>Lyssacinosida</taxon>
        <taxon>Leucopsacidae</taxon>
        <taxon>Oopsacas</taxon>
    </lineage>
</organism>
<dbReference type="PANTHER" id="PTHR14845">
    <property type="entry name" value="COILED-COIL DOMAIN-CONTAINING 166"/>
    <property type="match status" value="1"/>
</dbReference>
<dbReference type="PANTHER" id="PTHR14845:SF5">
    <property type="entry name" value="BASAL BODY-ORIENTATION FACTOR 1"/>
    <property type="match status" value="1"/>
</dbReference>
<sequence length="496" mass="57787">MAKKKVTKKLKKGGKAKGKGKKKSKKGGEKVDKELVYKEAVSQCKIWEHRVSAVELSRQEYRDHTFKLLKENESLHQALRGTEQDTIEVIAFLKRESGQKEALITELQEEKKRVKRDLRKEKEELLSQHRENILLLNEALSAKGQEIKVLQAELKQVKEFRKMRTQLLDELESSKSKLQQTEIYCRESMRKTEQKCFEEKLRMHQETTRKMAELAERAHEEAKLNLDQTTVNIFKENVRINEALSLHIQEGEMLRKKGKRLEEETVKLRLDNELDQVRLKENARVQEQQKKQISLLDYKLYSLGLELSNSESVREQNMQLAIVEKEDARKDDCVQLELLQRSVKLKNKELCQVKQAARLVLQQRSDIETFFLDALSFVRKQIVGSERSRRVNEKLPPITGNTSVVDKNSFPVDGQTDTVDIGELTWEQKEQVLRMLFAQMNGNKVFSKKQNHIRDDKVKRDNLRNLDNHSSSDITTSENSSNTFITQSDNQDISIT</sequence>
<keyword evidence="4" id="KW-1185">Reference proteome</keyword>
<keyword evidence="1" id="KW-0175">Coiled coil</keyword>
<dbReference type="Proteomes" id="UP001165289">
    <property type="component" value="Unassembled WGS sequence"/>
</dbReference>
<feature type="compositionally biased region" description="Basic and acidic residues" evidence="2">
    <location>
        <begin position="452"/>
        <end position="467"/>
    </location>
</feature>
<dbReference type="EMBL" id="JAKMXF010000122">
    <property type="protein sequence ID" value="KAI6657185.1"/>
    <property type="molecule type" value="Genomic_DNA"/>
</dbReference>
<name>A0AAV7K890_9METZ</name>
<accession>A0AAV7K890</accession>
<dbReference type="AlphaFoldDB" id="A0AAV7K890"/>
<protein>
    <submittedName>
        <fullName evidence="3">Basal body-orientation factor 1</fullName>
    </submittedName>
</protein>
<feature type="region of interest" description="Disordered" evidence="2">
    <location>
        <begin position="448"/>
        <end position="496"/>
    </location>
</feature>
<feature type="compositionally biased region" description="Polar residues" evidence="2">
    <location>
        <begin position="484"/>
        <end position="496"/>
    </location>
</feature>
<gene>
    <name evidence="3" type="ORF">LOD99_15971</name>
</gene>
<evidence type="ECO:0000256" key="1">
    <source>
        <dbReference type="SAM" id="Coils"/>
    </source>
</evidence>
<proteinExistence type="predicted"/>
<feature type="compositionally biased region" description="Basic residues" evidence="2">
    <location>
        <begin position="1"/>
        <end position="25"/>
    </location>
</feature>
<feature type="compositionally biased region" description="Low complexity" evidence="2">
    <location>
        <begin position="471"/>
        <end position="483"/>
    </location>
</feature>
<feature type="region of interest" description="Disordered" evidence="2">
    <location>
        <begin position="1"/>
        <end position="30"/>
    </location>
</feature>